<keyword evidence="5 9" id="KW-0238">DNA-binding</keyword>
<dbReference type="OMA" id="EHEKVSN"/>
<dbReference type="Gramene" id="OMO96180">
    <property type="protein sequence ID" value="OMO96180"/>
    <property type="gene ID" value="CCACVL1_05054"/>
</dbReference>
<dbReference type="PROSITE" id="PS00027">
    <property type="entry name" value="HOMEOBOX_1"/>
    <property type="match status" value="1"/>
</dbReference>
<dbReference type="PROSITE" id="PS50071">
    <property type="entry name" value="HOMEOBOX_2"/>
    <property type="match status" value="1"/>
</dbReference>
<protein>
    <recommendedName>
        <fullName evidence="17">Homeobox domain-containing protein</fullName>
    </recommendedName>
</protein>
<dbReference type="SMART" id="SM00234">
    <property type="entry name" value="START"/>
    <property type="match status" value="1"/>
</dbReference>
<keyword evidence="4 11" id="KW-0175">Coiled coil</keyword>
<proteinExistence type="inferred from homology"/>
<organism evidence="15 16">
    <name type="scientific">Corchorus capsularis</name>
    <name type="common">Jute</name>
    <dbReference type="NCBI Taxonomy" id="210143"/>
    <lineage>
        <taxon>Eukaryota</taxon>
        <taxon>Viridiplantae</taxon>
        <taxon>Streptophyta</taxon>
        <taxon>Embryophyta</taxon>
        <taxon>Tracheophyta</taxon>
        <taxon>Spermatophyta</taxon>
        <taxon>Magnoliopsida</taxon>
        <taxon>eudicotyledons</taxon>
        <taxon>Gunneridae</taxon>
        <taxon>Pentapetalae</taxon>
        <taxon>rosids</taxon>
        <taxon>malvids</taxon>
        <taxon>Malvales</taxon>
        <taxon>Malvaceae</taxon>
        <taxon>Grewioideae</taxon>
        <taxon>Apeibeae</taxon>
        <taxon>Corchorus</taxon>
    </lineage>
</organism>
<dbReference type="Gene3D" id="3.30.530.20">
    <property type="match status" value="1"/>
</dbReference>
<evidence type="ECO:0000256" key="3">
    <source>
        <dbReference type="ARBA" id="ARBA00023015"/>
    </source>
</evidence>
<evidence type="ECO:0000256" key="7">
    <source>
        <dbReference type="ARBA" id="ARBA00023163"/>
    </source>
</evidence>
<name>A0A1R3JN74_COCAP</name>
<evidence type="ECO:0000313" key="16">
    <source>
        <dbReference type="Proteomes" id="UP000188268"/>
    </source>
</evidence>
<comment type="caution">
    <text evidence="15">The sequence shown here is derived from an EMBL/GenBank/DDBJ whole genome shotgun (WGS) entry which is preliminary data.</text>
</comment>
<dbReference type="SUPFAM" id="SSF55961">
    <property type="entry name" value="Bet v1-like"/>
    <property type="match status" value="2"/>
</dbReference>
<reference evidence="15 16" key="1">
    <citation type="submission" date="2013-09" db="EMBL/GenBank/DDBJ databases">
        <title>Corchorus capsularis genome sequencing.</title>
        <authorList>
            <person name="Alam M."/>
            <person name="Haque M.S."/>
            <person name="Islam M.S."/>
            <person name="Emdad E.M."/>
            <person name="Islam M.M."/>
            <person name="Ahmed B."/>
            <person name="Halim A."/>
            <person name="Hossen Q.M.M."/>
            <person name="Hossain M.Z."/>
            <person name="Ahmed R."/>
            <person name="Khan M.M."/>
            <person name="Islam R."/>
            <person name="Rashid M.M."/>
            <person name="Khan S.A."/>
            <person name="Rahman M.S."/>
            <person name="Alam M."/>
        </authorList>
    </citation>
    <scope>NUCLEOTIDE SEQUENCE [LARGE SCALE GENOMIC DNA]</scope>
    <source>
        <strain evidence="16">cv. CVL-1</strain>
        <tissue evidence="15">Whole seedling</tissue>
    </source>
</reference>
<evidence type="ECO:0000256" key="5">
    <source>
        <dbReference type="ARBA" id="ARBA00023125"/>
    </source>
</evidence>
<keyword evidence="3" id="KW-0805">Transcription regulation</keyword>
<feature type="coiled-coil region" evidence="11">
    <location>
        <begin position="124"/>
        <end position="151"/>
    </location>
</feature>
<feature type="DNA-binding region" description="Homeobox" evidence="9">
    <location>
        <begin position="24"/>
        <end position="83"/>
    </location>
</feature>
<keyword evidence="6 9" id="KW-0371">Homeobox</keyword>
<dbReference type="InterPro" id="IPR002913">
    <property type="entry name" value="START_lipid-bd_dom"/>
</dbReference>
<keyword evidence="8 9" id="KW-0539">Nucleus</keyword>
<evidence type="ECO:0000259" key="13">
    <source>
        <dbReference type="PROSITE" id="PS50071"/>
    </source>
</evidence>
<dbReference type="PANTHER" id="PTHR45654:SF9">
    <property type="entry name" value="HOMEOBOX-LEUCINE ZIPPER PROTEIN HDG10-RELATED"/>
    <property type="match status" value="1"/>
</dbReference>
<sequence length="583" mass="65392">FIAMGSNGNSSNEQDAYDSHSRNAKKIYHRHNTQQIQTLEAYFKECPHPDDNQRRQLSKDLGLEPRQIKFWFQNKRTQIKTQNERADNSVLRAENERIHCENLAIREALKNVICPSCGGPPFGEEERQLSLQKLKLENEQLKEKHKNVSKLLYKYTGKEFAEIESLSSSISTPMLPISVTTQETRCLALHHNLDPKTYNNIHMERAILFEAAGNAMDELVRLLQVNEPLWIKLPSNGTYVIQRENYERTFSKAIHLRSPSARFESSKDSAVVSMNAIQLVNMFLDADKWADLFPTIVTKAKTIQVLETGLIGSRHGSLQLMYAQMHILSPFVAHREFYFLRHCQQIKTGLWVIVDVSYTVIEESTSQCWKLPSGCMIQEMPNGCSKSIEIGQPKGVIVSAATSLWLPNPCQNVFSLLTDEKTRVQWDVLCDGNLVNEIANISIGDIPRNRVTILRPFVPSESNMLMLQEMSGNELLGYMLVYAPISTPAINIALNGEDSSNVPILPSGFIVSNDGHRPERGVGAAESTKSSGSLLTVVFQILVSSNPSSSKELNIQSVATVNTLISSTVQRVKALLSCCNNLD</sequence>
<comment type="subcellular location">
    <subcellularLocation>
        <location evidence="1 9 10">Nucleus</location>
    </subcellularLocation>
</comment>
<feature type="compositionally biased region" description="Polar residues" evidence="12">
    <location>
        <begin position="1"/>
        <end position="14"/>
    </location>
</feature>
<feature type="non-terminal residue" evidence="15">
    <location>
        <position position="1"/>
    </location>
</feature>
<evidence type="ECO:0000259" key="14">
    <source>
        <dbReference type="PROSITE" id="PS50848"/>
    </source>
</evidence>
<evidence type="ECO:0000313" key="15">
    <source>
        <dbReference type="EMBL" id="OMO96180.1"/>
    </source>
</evidence>
<dbReference type="Pfam" id="PF25797">
    <property type="entry name" value="PDF2_C"/>
    <property type="match status" value="1"/>
</dbReference>
<evidence type="ECO:0000256" key="1">
    <source>
        <dbReference type="ARBA" id="ARBA00004123"/>
    </source>
</evidence>
<dbReference type="InterPro" id="IPR017970">
    <property type="entry name" value="Homeobox_CS"/>
</dbReference>
<dbReference type="InterPro" id="IPR023393">
    <property type="entry name" value="START-like_dom_sf"/>
</dbReference>
<dbReference type="InterPro" id="IPR042160">
    <property type="entry name" value="HD-Zip_IV"/>
</dbReference>
<evidence type="ECO:0000256" key="10">
    <source>
        <dbReference type="RuleBase" id="RU000682"/>
    </source>
</evidence>
<dbReference type="EMBL" id="AWWV01007493">
    <property type="protein sequence ID" value="OMO96180.1"/>
    <property type="molecule type" value="Genomic_DNA"/>
</dbReference>
<keyword evidence="7" id="KW-0804">Transcription</keyword>
<dbReference type="Gene3D" id="1.10.10.60">
    <property type="entry name" value="Homeodomain-like"/>
    <property type="match status" value="1"/>
</dbReference>
<dbReference type="Proteomes" id="UP000188268">
    <property type="component" value="Unassembled WGS sequence"/>
</dbReference>
<dbReference type="OrthoDB" id="6159439at2759"/>
<dbReference type="FunFam" id="1.10.10.60:FF:000229">
    <property type="entry name" value="Homeobox-leucine zipper protein HDG1"/>
    <property type="match status" value="1"/>
</dbReference>
<evidence type="ECO:0000256" key="6">
    <source>
        <dbReference type="ARBA" id="ARBA00023155"/>
    </source>
</evidence>
<dbReference type="GO" id="GO:0000981">
    <property type="term" value="F:DNA-binding transcription factor activity, RNA polymerase II-specific"/>
    <property type="evidence" value="ECO:0007669"/>
    <property type="project" value="InterPro"/>
</dbReference>
<dbReference type="InterPro" id="IPR001356">
    <property type="entry name" value="HD"/>
</dbReference>
<dbReference type="SUPFAM" id="SSF46689">
    <property type="entry name" value="Homeodomain-like"/>
    <property type="match status" value="1"/>
</dbReference>
<evidence type="ECO:0000256" key="9">
    <source>
        <dbReference type="PROSITE-ProRule" id="PRU00108"/>
    </source>
</evidence>
<dbReference type="GO" id="GO:0005634">
    <property type="term" value="C:nucleus"/>
    <property type="evidence" value="ECO:0007669"/>
    <property type="project" value="UniProtKB-SubCell"/>
</dbReference>
<comment type="similarity">
    <text evidence="2">Belongs to the HD-ZIP homeobox family. Class IV subfamily.</text>
</comment>
<dbReference type="InterPro" id="IPR057993">
    <property type="entry name" value="HD-Zip_IV_C"/>
</dbReference>
<evidence type="ECO:0000256" key="12">
    <source>
        <dbReference type="SAM" id="MobiDB-lite"/>
    </source>
</evidence>
<evidence type="ECO:0000256" key="4">
    <source>
        <dbReference type="ARBA" id="ARBA00023054"/>
    </source>
</evidence>
<evidence type="ECO:0000256" key="8">
    <source>
        <dbReference type="ARBA" id="ARBA00023242"/>
    </source>
</evidence>
<dbReference type="SMART" id="SM00389">
    <property type="entry name" value="HOX"/>
    <property type="match status" value="1"/>
</dbReference>
<dbReference type="PROSITE" id="PS50848">
    <property type="entry name" value="START"/>
    <property type="match status" value="1"/>
</dbReference>
<dbReference type="CDD" id="cd00086">
    <property type="entry name" value="homeodomain"/>
    <property type="match status" value="1"/>
</dbReference>
<evidence type="ECO:0000256" key="2">
    <source>
        <dbReference type="ARBA" id="ARBA00006789"/>
    </source>
</evidence>
<feature type="domain" description="Homeobox" evidence="13">
    <location>
        <begin position="22"/>
        <end position="82"/>
    </location>
</feature>
<feature type="region of interest" description="Disordered" evidence="12">
    <location>
        <begin position="1"/>
        <end position="21"/>
    </location>
</feature>
<dbReference type="CDD" id="cd08875">
    <property type="entry name" value="START_ArGLABRA2_like"/>
    <property type="match status" value="1"/>
</dbReference>
<dbReference type="GO" id="GO:0003677">
    <property type="term" value="F:DNA binding"/>
    <property type="evidence" value="ECO:0007669"/>
    <property type="project" value="UniProtKB-UniRule"/>
</dbReference>
<evidence type="ECO:0000256" key="11">
    <source>
        <dbReference type="SAM" id="Coils"/>
    </source>
</evidence>
<feature type="domain" description="START" evidence="14">
    <location>
        <begin position="201"/>
        <end position="386"/>
    </location>
</feature>
<accession>A0A1R3JN74</accession>
<gene>
    <name evidence="15" type="ORF">CCACVL1_05054</name>
</gene>
<dbReference type="Pfam" id="PF00046">
    <property type="entry name" value="Homeodomain"/>
    <property type="match status" value="1"/>
</dbReference>
<evidence type="ECO:0008006" key="17">
    <source>
        <dbReference type="Google" id="ProtNLM"/>
    </source>
</evidence>
<dbReference type="GO" id="GO:0008289">
    <property type="term" value="F:lipid binding"/>
    <property type="evidence" value="ECO:0007669"/>
    <property type="project" value="InterPro"/>
</dbReference>
<keyword evidence="16" id="KW-1185">Reference proteome</keyword>
<dbReference type="InterPro" id="IPR009057">
    <property type="entry name" value="Homeodomain-like_sf"/>
</dbReference>
<dbReference type="AlphaFoldDB" id="A0A1R3JN74"/>
<dbReference type="PANTHER" id="PTHR45654">
    <property type="entry name" value="HOMEOBOX-LEUCINE ZIPPER PROTEIN MERISTEM L1"/>
    <property type="match status" value="1"/>
</dbReference>